<sequence length="203" mass="24380">MMVSFRMSVYLPMVTGLFFSGLLLESAYGQYDPRAEAEQREQREIERREERERGEIRREMERQKDEFLHELERLSEQVDDVRPHIGERAEAFDQRRREMMQREHHRAMLEGHRLDFEMHKLHMERVATQARIANDAVLSAAFALERLQELVPNEKERREVLEDFLEDSQNIAVQRLIRMKILELPAEGREREKRLEILEGLIP</sequence>
<dbReference type="AlphaFoldDB" id="A0A518CGB1"/>
<feature type="region of interest" description="Disordered" evidence="1">
    <location>
        <begin position="33"/>
        <end position="53"/>
    </location>
</feature>
<evidence type="ECO:0000313" key="2">
    <source>
        <dbReference type="EMBL" id="QDU78266.1"/>
    </source>
</evidence>
<proteinExistence type="predicted"/>
<dbReference type="EMBL" id="CP036289">
    <property type="protein sequence ID" value="QDU78266.1"/>
    <property type="molecule type" value="Genomic_DNA"/>
</dbReference>
<dbReference type="RefSeq" id="WP_144977948.1">
    <property type="nucleotide sequence ID" value="NZ_CP036289.1"/>
</dbReference>
<dbReference type="KEGG" id="bvo:Pan97_53510"/>
<name>A0A518CGB1_9BACT</name>
<reference evidence="3" key="1">
    <citation type="submission" date="2019-02" db="EMBL/GenBank/DDBJ databases">
        <title>Deep-cultivation of Planctomycetes and their phenomic and genomic characterization uncovers novel biology.</title>
        <authorList>
            <person name="Wiegand S."/>
            <person name="Jogler M."/>
            <person name="Boedeker C."/>
            <person name="Pinto D."/>
            <person name="Vollmers J."/>
            <person name="Rivas-Marin E."/>
            <person name="Kohn T."/>
            <person name="Peeters S.H."/>
            <person name="Heuer A."/>
            <person name="Rast P."/>
            <person name="Oberbeckmann S."/>
            <person name="Bunk B."/>
            <person name="Jeske O."/>
            <person name="Meyerdierks A."/>
            <person name="Storesund J.E."/>
            <person name="Kallscheuer N."/>
            <person name="Luecker S."/>
            <person name="Lage O.M."/>
            <person name="Pohl T."/>
            <person name="Merkel B.J."/>
            <person name="Hornburger P."/>
            <person name="Mueller R.-W."/>
            <person name="Bruemmer F."/>
            <person name="Labrenz M."/>
            <person name="Spormann A.M."/>
            <person name="Op den Camp H."/>
            <person name="Overmann J."/>
            <person name="Amann R."/>
            <person name="Jetten M.S.M."/>
            <person name="Mascher T."/>
            <person name="Medema M.H."/>
            <person name="Devos D.P."/>
            <person name="Kaster A.-K."/>
            <person name="Ovreas L."/>
            <person name="Rohde M."/>
            <person name="Galperin M.Y."/>
            <person name="Jogler C."/>
        </authorList>
    </citation>
    <scope>NUCLEOTIDE SEQUENCE [LARGE SCALE GENOMIC DNA]</scope>
    <source>
        <strain evidence="3">Pan97</strain>
    </source>
</reference>
<gene>
    <name evidence="2" type="ORF">Pan97_53510</name>
</gene>
<accession>A0A518CGB1</accession>
<keyword evidence="3" id="KW-1185">Reference proteome</keyword>
<evidence type="ECO:0000313" key="3">
    <source>
        <dbReference type="Proteomes" id="UP000318626"/>
    </source>
</evidence>
<organism evidence="2 3">
    <name type="scientific">Bremerella volcania</name>
    <dbReference type="NCBI Taxonomy" id="2527984"/>
    <lineage>
        <taxon>Bacteria</taxon>
        <taxon>Pseudomonadati</taxon>
        <taxon>Planctomycetota</taxon>
        <taxon>Planctomycetia</taxon>
        <taxon>Pirellulales</taxon>
        <taxon>Pirellulaceae</taxon>
        <taxon>Bremerella</taxon>
    </lineage>
</organism>
<dbReference type="OrthoDB" id="292044at2"/>
<protein>
    <submittedName>
        <fullName evidence="2">Uncharacterized protein</fullName>
    </submittedName>
</protein>
<dbReference type="Proteomes" id="UP000318626">
    <property type="component" value="Chromosome"/>
</dbReference>
<evidence type="ECO:0000256" key="1">
    <source>
        <dbReference type="SAM" id="MobiDB-lite"/>
    </source>
</evidence>